<dbReference type="AlphaFoldDB" id="B7FZM8"/>
<dbReference type="Pfam" id="PF16586">
    <property type="entry name" value="DUF5060"/>
    <property type="match status" value="1"/>
</dbReference>
<feature type="region of interest" description="Disordered" evidence="1">
    <location>
        <begin position="189"/>
        <end position="248"/>
    </location>
</feature>
<dbReference type="KEGG" id="pti:PHATRDRAFT_35518"/>
<gene>
    <name evidence="3" type="ORF">PHATRDRAFT_35518</name>
</gene>
<dbReference type="STRING" id="556484.B7FZM8"/>
<dbReference type="OrthoDB" id="1948at2759"/>
<dbReference type="HOGENOM" id="CLU_014102_0_0_1"/>
<evidence type="ECO:0000256" key="1">
    <source>
        <dbReference type="SAM" id="MobiDB-lite"/>
    </source>
</evidence>
<organism evidence="3 4">
    <name type="scientific">Phaeodactylum tricornutum (strain CCAP 1055/1)</name>
    <dbReference type="NCBI Taxonomy" id="556484"/>
    <lineage>
        <taxon>Eukaryota</taxon>
        <taxon>Sar</taxon>
        <taxon>Stramenopiles</taxon>
        <taxon>Ochrophyta</taxon>
        <taxon>Bacillariophyta</taxon>
        <taxon>Bacillariophyceae</taxon>
        <taxon>Bacillariophycidae</taxon>
        <taxon>Naviculales</taxon>
        <taxon>Phaeodactylaceae</taxon>
        <taxon>Phaeodactylum</taxon>
    </lineage>
</organism>
<dbReference type="Gene3D" id="3.20.20.80">
    <property type="entry name" value="Glycosidases"/>
    <property type="match status" value="1"/>
</dbReference>
<dbReference type="InterPro" id="IPR032260">
    <property type="entry name" value="DUF5060"/>
</dbReference>
<dbReference type="Proteomes" id="UP000000759">
    <property type="component" value="Chromosome 8"/>
</dbReference>
<reference evidence="4" key="2">
    <citation type="submission" date="2008-08" db="EMBL/GenBank/DDBJ databases">
        <authorList>
            <consortium name="Diatom Consortium"/>
            <person name="Grigoriev I."/>
            <person name="Grimwood J."/>
            <person name="Kuo A."/>
            <person name="Otillar R.P."/>
            <person name="Salamov A."/>
            <person name="Detter J.C."/>
            <person name="Lindquist E."/>
            <person name="Shapiro H."/>
            <person name="Lucas S."/>
            <person name="Glavina del Rio T."/>
            <person name="Pitluck S."/>
            <person name="Rokhsar D."/>
            <person name="Bowler C."/>
        </authorList>
    </citation>
    <scope>GENOME REANNOTATION</scope>
    <source>
        <strain evidence="4">CCAP 1055/1</strain>
    </source>
</reference>
<dbReference type="EMBL" id="CM000611">
    <property type="protein sequence ID" value="EEC48166.1"/>
    <property type="molecule type" value="Genomic_DNA"/>
</dbReference>
<name>B7FZM8_PHATC</name>
<proteinExistence type="predicted"/>
<accession>B7FZM8</accession>
<evidence type="ECO:0000259" key="2">
    <source>
        <dbReference type="Pfam" id="PF16586"/>
    </source>
</evidence>
<protein>
    <recommendedName>
        <fullName evidence="2">DUF5060 domain-containing protein</fullName>
    </recommendedName>
</protein>
<dbReference type="PaxDb" id="2850-Phatr35518"/>
<evidence type="ECO:0000313" key="3">
    <source>
        <dbReference type="EMBL" id="EEC48166.1"/>
    </source>
</evidence>
<reference evidence="3 4" key="1">
    <citation type="journal article" date="2008" name="Nature">
        <title>The Phaeodactylum genome reveals the evolutionary history of diatom genomes.</title>
        <authorList>
            <person name="Bowler C."/>
            <person name="Allen A.E."/>
            <person name="Badger J.H."/>
            <person name="Grimwood J."/>
            <person name="Jabbari K."/>
            <person name="Kuo A."/>
            <person name="Maheswari U."/>
            <person name="Martens C."/>
            <person name="Maumus F."/>
            <person name="Otillar R.P."/>
            <person name="Rayko E."/>
            <person name="Salamov A."/>
            <person name="Vandepoele K."/>
            <person name="Beszteri B."/>
            <person name="Gruber A."/>
            <person name="Heijde M."/>
            <person name="Katinka M."/>
            <person name="Mock T."/>
            <person name="Valentin K."/>
            <person name="Verret F."/>
            <person name="Berges J.A."/>
            <person name="Brownlee C."/>
            <person name="Cadoret J.P."/>
            <person name="Chiovitti A."/>
            <person name="Choi C.J."/>
            <person name="Coesel S."/>
            <person name="De Martino A."/>
            <person name="Detter J.C."/>
            <person name="Durkin C."/>
            <person name="Falciatore A."/>
            <person name="Fournet J."/>
            <person name="Haruta M."/>
            <person name="Huysman M.J."/>
            <person name="Jenkins B.D."/>
            <person name="Jiroutova K."/>
            <person name="Jorgensen R.E."/>
            <person name="Joubert Y."/>
            <person name="Kaplan A."/>
            <person name="Kroger N."/>
            <person name="Kroth P.G."/>
            <person name="La Roche J."/>
            <person name="Lindquist E."/>
            <person name="Lommer M."/>
            <person name="Martin-Jezequel V."/>
            <person name="Lopez P.J."/>
            <person name="Lucas S."/>
            <person name="Mangogna M."/>
            <person name="McGinnis K."/>
            <person name="Medlin L.K."/>
            <person name="Montsant A."/>
            <person name="Oudot-Le Secq M.P."/>
            <person name="Napoli C."/>
            <person name="Obornik M."/>
            <person name="Parker M.S."/>
            <person name="Petit J.L."/>
            <person name="Porcel B.M."/>
            <person name="Poulsen N."/>
            <person name="Robison M."/>
            <person name="Rychlewski L."/>
            <person name="Rynearson T.A."/>
            <person name="Schmutz J."/>
            <person name="Shapiro H."/>
            <person name="Siaut M."/>
            <person name="Stanley M."/>
            <person name="Sussman M.R."/>
            <person name="Taylor A.R."/>
            <person name="Vardi A."/>
            <person name="von Dassow P."/>
            <person name="Vyverman W."/>
            <person name="Willis A."/>
            <person name="Wyrwicz L.S."/>
            <person name="Rokhsar D.S."/>
            <person name="Weissenbach J."/>
            <person name="Armbrust E.V."/>
            <person name="Green B.R."/>
            <person name="Van de Peer Y."/>
            <person name="Grigoriev I.V."/>
        </authorList>
    </citation>
    <scope>NUCLEOTIDE SEQUENCE [LARGE SCALE GENOMIC DNA]</scope>
    <source>
        <strain evidence="3 4">CCAP 1055/1</strain>
    </source>
</reference>
<dbReference type="InterPro" id="IPR013783">
    <property type="entry name" value="Ig-like_fold"/>
</dbReference>
<sequence>MSTGVTRGDQATGISLPAVLRYRTVQYVMRCSLFPSGHPTIPSGLSLGLARVWMLLVSLLCASLVVPAQSQSARITGFSLLNADTHQVIQPLRNGDDIDLFRAGTTLLSIRAEVSGSLEGGSVQMILNGRVRNSRRRQQQQQQHNAQYESIPELAQWGGHSVQARIMEFPDGTGNVQDSRSIGFAIRNSDPNAPTAAPVTPEPTTPWTGESISPSTGDGDDFATAAPTASNVQTPPTTPTSTVASPFPTAPPVPVRPLEPTDVHAYPASVRGTLSGTLEPWSKLTLCFLATTTDDTSATATTTSAFTHERNETVNPFTDIRLDVTFTALEEPVELVVPGYYAADGHAAHTHATAGAVWCVHATLPSEGSWMWRANFWHGANVALFDVNHGGVVKTPLFPVHGSTGQFILTPTTANGDDEDDLATGRAVTNATTPRRTRGRLQYVGEHAYKYPSGNDWWLSFGAASPSNGLAYDRFDGTTNAGERRKSWTPHADDYVSGNPTWAGGQGRELVGALNYLASQSLNLVTFSTLTLGGPDGNVFPFVSPQPSDRFRMDVSKLAQWEVVFQHADELGLLLNLRLESESAADVLDGKAGVLGLRRRLYYREMIARFGHHLSLIWNLGTATATASFSTANQQSLTNYIRSVDPYEHPVVLQTPSNQQAEVYEALLSSSNVAVEGTSLASDLYDTFNDTLIWRSLSAEQGHKWVVTSEYQGSQGATADRDDPTHDEFRVEVLWGNLLAGGTGVAYHFGDERGDSSGCSDLACQDWRSREALWGQSRYALEFFRENSIPFWNMGNSNERCTDGNRCFSNDEFVVVQVLRTDTPSLVDLTTPSPVVATYSLKWFDPLLGGPLQDGSVASVFSGPAQDLGTPPTSTGQEWIALLTRNRLPPTTAPTISLAPTQSPLLVVVPPTHAPHVPGTPTGTPIEMPSFRESDFLSRTIEPTSGPPSEGVSSAVAPTANISAVIQWILLFLILGLVRVNP</sequence>
<dbReference type="InParanoid" id="B7FZM8"/>
<keyword evidence="4" id="KW-1185">Reference proteome</keyword>
<dbReference type="GeneID" id="7200771"/>
<evidence type="ECO:0000313" key="4">
    <source>
        <dbReference type="Proteomes" id="UP000000759"/>
    </source>
</evidence>
<feature type="domain" description="DUF5060" evidence="2">
    <location>
        <begin position="305"/>
        <end position="376"/>
    </location>
</feature>
<dbReference type="RefSeq" id="XP_002179975.1">
    <property type="nucleotide sequence ID" value="XM_002179939.1"/>
</dbReference>
<dbReference type="Gene3D" id="2.60.40.10">
    <property type="entry name" value="Immunoglobulins"/>
    <property type="match status" value="1"/>
</dbReference>